<organism evidence="1">
    <name type="scientific">Rhizochromulina marina</name>
    <dbReference type="NCBI Taxonomy" id="1034831"/>
    <lineage>
        <taxon>Eukaryota</taxon>
        <taxon>Sar</taxon>
        <taxon>Stramenopiles</taxon>
        <taxon>Ochrophyta</taxon>
        <taxon>Dictyochophyceae</taxon>
        <taxon>Rhizochromulinales</taxon>
        <taxon>Rhizochromulina</taxon>
    </lineage>
</organism>
<sequence>MEAPQPEFIIRDREGQPVSAFASTMTQLQGPCLAACMPGQWLPNLNLHNVNRAHVTWSLAVEDPDKILAVLSTSAAIGNFDVTCARGGRFNARFYTPILQWTDVVDASVTTAPEGGCKVDAWSRSAGLCPASCIGAPLGSALCCCIPFLDHGKNLLHLQQLKAHVEREMGVEVAERQLLKGKRRRRSS</sequence>
<gene>
    <name evidence="1" type="ORF">RMAR1173_LOCUS2883</name>
</gene>
<proteinExistence type="predicted"/>
<accession>A0A7S2RBS9</accession>
<evidence type="ECO:0000313" key="1">
    <source>
        <dbReference type="EMBL" id="CAD9666521.1"/>
    </source>
</evidence>
<dbReference type="EMBL" id="HBHJ01004452">
    <property type="protein sequence ID" value="CAD9666521.1"/>
    <property type="molecule type" value="Transcribed_RNA"/>
</dbReference>
<reference evidence="1" key="1">
    <citation type="submission" date="2021-01" db="EMBL/GenBank/DDBJ databases">
        <authorList>
            <person name="Corre E."/>
            <person name="Pelletier E."/>
            <person name="Niang G."/>
            <person name="Scheremetjew M."/>
            <person name="Finn R."/>
            <person name="Kale V."/>
            <person name="Holt S."/>
            <person name="Cochrane G."/>
            <person name="Meng A."/>
            <person name="Brown T."/>
            <person name="Cohen L."/>
        </authorList>
    </citation>
    <scope>NUCLEOTIDE SEQUENCE</scope>
    <source>
        <strain evidence="1">CCMP1243</strain>
    </source>
</reference>
<dbReference type="AlphaFoldDB" id="A0A7S2RBS9"/>
<name>A0A7S2RBS9_9STRA</name>
<protein>
    <submittedName>
        <fullName evidence="1">Uncharacterized protein</fullName>
    </submittedName>
</protein>